<dbReference type="OrthoDB" id="2167885at2"/>
<keyword evidence="1" id="KW-1133">Transmembrane helix</keyword>
<evidence type="ECO:0000256" key="1">
    <source>
        <dbReference type="SAM" id="Phobius"/>
    </source>
</evidence>
<dbReference type="RefSeq" id="WP_085558755.1">
    <property type="nucleotide sequence ID" value="NZ_FOAH01000029.1"/>
</dbReference>
<dbReference type="AlphaFoldDB" id="A0A1X7MQR9"/>
<gene>
    <name evidence="2" type="ORF">SAMN04488700_0415</name>
</gene>
<proteinExistence type="predicted"/>
<accession>A0A1X7MQR9</accession>
<evidence type="ECO:0000313" key="3">
    <source>
        <dbReference type="Proteomes" id="UP000193435"/>
    </source>
</evidence>
<reference evidence="2 3" key="1">
    <citation type="submission" date="2017-04" db="EMBL/GenBank/DDBJ databases">
        <authorList>
            <person name="Afonso C.L."/>
            <person name="Miller P.J."/>
            <person name="Scott M.A."/>
            <person name="Spackman E."/>
            <person name="Goraichik I."/>
            <person name="Dimitrov K.M."/>
            <person name="Suarez D.L."/>
            <person name="Swayne D.E."/>
        </authorList>
    </citation>
    <scope>NUCLEOTIDE SEQUENCE [LARGE SCALE GENOMIC DNA]</scope>
    <source>
        <strain evidence="2 3">LMG26642</strain>
    </source>
</reference>
<protein>
    <submittedName>
        <fullName evidence="2">Uncharacterized protein</fullName>
    </submittedName>
</protein>
<feature type="transmembrane region" description="Helical" evidence="1">
    <location>
        <begin position="48"/>
        <end position="75"/>
    </location>
</feature>
<organism evidence="2 3">
    <name type="scientific">Carnobacterium iners</name>
    <dbReference type="NCBI Taxonomy" id="1073423"/>
    <lineage>
        <taxon>Bacteria</taxon>
        <taxon>Bacillati</taxon>
        <taxon>Bacillota</taxon>
        <taxon>Bacilli</taxon>
        <taxon>Lactobacillales</taxon>
        <taxon>Carnobacteriaceae</taxon>
        <taxon>Carnobacterium</taxon>
    </lineage>
</organism>
<dbReference type="Proteomes" id="UP000193435">
    <property type="component" value="Unassembled WGS sequence"/>
</dbReference>
<evidence type="ECO:0000313" key="2">
    <source>
        <dbReference type="EMBL" id="SMH27035.1"/>
    </source>
</evidence>
<name>A0A1X7MQR9_9LACT</name>
<keyword evidence="3" id="KW-1185">Reference proteome</keyword>
<keyword evidence="1" id="KW-0812">Transmembrane</keyword>
<sequence>MGKNKGSADQESVKVIIFVILSYIVPLIGIGFSIYILTNSNMKNYSSWIKPLALISLVTQILIILSAVLGIITFLTI</sequence>
<keyword evidence="1" id="KW-0472">Membrane</keyword>
<dbReference type="EMBL" id="FXBJ01000002">
    <property type="protein sequence ID" value="SMH27035.1"/>
    <property type="molecule type" value="Genomic_DNA"/>
</dbReference>
<feature type="transmembrane region" description="Helical" evidence="1">
    <location>
        <begin position="12"/>
        <end position="36"/>
    </location>
</feature>